<dbReference type="InterPro" id="IPR050782">
    <property type="entry name" value="PP1_regulatory_subunit_3"/>
</dbReference>
<sequence>MPYSQPVSPPRSSSPSRSHHSRSYQNQNNNPSTHSLGRPGHRRSYSSQAHYGSGSSLQTSYSSVIDTPPSSGRNSARFTNEQSISGNGNNNGIRGAWGGLGSLPRRHSSASTPTLSSVNTSKFRIGDRRGSSSSEDDDGNDDHSDRNLPPLKLKVQVLPSFSEGIPFPKSSADSPVRMGPMAIPNPASVTMTRSSMPTRTSSSPELVETAPNTTASAAINRALSPAVILLSNGKPLRSSLKGSRISSLLSSPMGSAANSPSVSPVNSVRNSPVHSTASSAVTSPVTSPTIPGTAAPSFAASFTNFVGNGPNANVVSVPPSFSGHVRAQSAPSPPMTPGQGIEAALESTWTGPLSPMTEPPPSPSLSELMSPEALLSPRSVHFPSLPSDLERVRVFRKEARPSSLLVTRKERDQITNNLNHGLETLSNGGEGAEGSGNDVKSGGEETETETETDRDYGYGYNAGYWGGGRGLWDAAAPLSRSNGFSSVKAASAESTTAPGAYPFPRLPRLGRTHSAGGVGGNNEDDDGESSSSSSGSGRRIHHIRNTGTGPRFARREEEKGTAKKVKKIELDVPSPIPRPESVRDALSGSTNVLLEEVHLDSSSSSSASSQGTISTDSVLSLEGTFLVRNVAFEKHVSVRFTADDWSTVNEVRGKWVGSCGRSRIISLAAAAAASNPSTAPLTAPRTLGDLIAFANYPLEEENSSEWDRFAFRINLPPAVGPGRIVEFVGRFAVGNAGGEWWDNCGGKNWRIGFKEVEIINVPVPAPVLLKILPSSPGPAPAPVPAPKTEIELSPISSDVPISNLDVAADSTPISLAIDTTAVPTDSPNSLAAASYEIGSQNHSDTLGALHITPLPPANKAGVEEFENSAPDESEQQNSGSQEIIKEVKERAPRPIGLGSLSGLGGLFWPWRNTASSDSQTSSLSKSSHSGSGSVDLPDSLPPTLLDSVSEASSLRQSSPGTNRSVSGVENRNLPASATVKVLSVLPPAAPPVRLSTNAVPISGSSSFAVPIPQSERERVSSEASASGISRTDSIDSLMDVPLLERSSSSSSVSTDGEYAEINDELFPGESTLSQLNMGGSLESKLDLTPVPNGVRAAWLSDDDTIGEDQTGFFDNTGHGSGVGISSPSVGVDKPLDADPLYRAFVQQWCFAGTGSSSPAVSESSPHTPNRNRNRLQVM</sequence>
<dbReference type="InterPro" id="IPR038175">
    <property type="entry name" value="CBM21_dom_sf"/>
</dbReference>
<feature type="region of interest" description="Disordered" evidence="1">
    <location>
        <begin position="1004"/>
        <end position="1031"/>
    </location>
</feature>
<dbReference type="InterPro" id="IPR005036">
    <property type="entry name" value="CBM21_dom"/>
</dbReference>
<accession>A0A9W9A0S3</accession>
<evidence type="ECO:0000259" key="2">
    <source>
        <dbReference type="PROSITE" id="PS51159"/>
    </source>
</evidence>
<feature type="region of interest" description="Disordered" evidence="1">
    <location>
        <begin position="491"/>
        <end position="583"/>
    </location>
</feature>
<dbReference type="AlphaFoldDB" id="A0A9W9A0S3"/>
<evidence type="ECO:0000313" key="4">
    <source>
        <dbReference type="Proteomes" id="UP001150238"/>
    </source>
</evidence>
<dbReference type="Pfam" id="PF03370">
    <property type="entry name" value="CBM_21"/>
    <property type="match status" value="1"/>
</dbReference>
<evidence type="ECO:0000256" key="1">
    <source>
        <dbReference type="SAM" id="MobiDB-lite"/>
    </source>
</evidence>
<feature type="compositionally biased region" description="Low complexity" evidence="1">
    <location>
        <begin position="915"/>
        <end position="949"/>
    </location>
</feature>
<reference evidence="3" key="1">
    <citation type="submission" date="2022-08" db="EMBL/GenBank/DDBJ databases">
        <authorList>
            <consortium name="DOE Joint Genome Institute"/>
            <person name="Min B."/>
            <person name="Riley R."/>
            <person name="Sierra-Patev S."/>
            <person name="Naranjo-Ortiz M."/>
            <person name="Looney B."/>
            <person name="Konkel Z."/>
            <person name="Slot J.C."/>
            <person name="Sakamoto Y."/>
            <person name="Steenwyk J.L."/>
            <person name="Rokas A."/>
            <person name="Carro J."/>
            <person name="Camarero S."/>
            <person name="Ferreira P."/>
            <person name="Molpeceres G."/>
            <person name="Ruiz-Duenas F.J."/>
            <person name="Serrano A."/>
            <person name="Henrissat B."/>
            <person name="Drula E."/>
            <person name="Hughes K.W."/>
            <person name="Mata J.L."/>
            <person name="Ishikawa N.K."/>
            <person name="Vargas-Isla R."/>
            <person name="Ushijima S."/>
            <person name="Smith C.A."/>
            <person name="Ahrendt S."/>
            <person name="Andreopoulos W."/>
            <person name="He G."/>
            <person name="Labutti K."/>
            <person name="Lipzen A."/>
            <person name="Ng V."/>
            <person name="Sandor L."/>
            <person name="Barry K."/>
            <person name="Martinez A.T."/>
            <person name="Xiao Y."/>
            <person name="Gibbons J.G."/>
            <person name="Terashima K."/>
            <person name="Hibbett D.S."/>
            <person name="Grigoriev I.V."/>
        </authorList>
    </citation>
    <scope>NUCLEOTIDE SEQUENCE</scope>
    <source>
        <strain evidence="3">Sp2 HRB7682 ss15</strain>
    </source>
</reference>
<reference evidence="3" key="2">
    <citation type="journal article" date="2023" name="Proc. Natl. Acad. Sci. U.S.A.">
        <title>A global phylogenomic analysis of the shiitake genus Lentinula.</title>
        <authorList>
            <person name="Sierra-Patev S."/>
            <person name="Min B."/>
            <person name="Naranjo-Ortiz M."/>
            <person name="Looney B."/>
            <person name="Konkel Z."/>
            <person name="Slot J.C."/>
            <person name="Sakamoto Y."/>
            <person name="Steenwyk J.L."/>
            <person name="Rokas A."/>
            <person name="Carro J."/>
            <person name="Camarero S."/>
            <person name="Ferreira P."/>
            <person name="Molpeceres G."/>
            <person name="Ruiz-Duenas F.J."/>
            <person name="Serrano A."/>
            <person name="Henrissat B."/>
            <person name="Drula E."/>
            <person name="Hughes K.W."/>
            <person name="Mata J.L."/>
            <person name="Ishikawa N.K."/>
            <person name="Vargas-Isla R."/>
            <person name="Ushijima S."/>
            <person name="Smith C.A."/>
            <person name="Donoghue J."/>
            <person name="Ahrendt S."/>
            <person name="Andreopoulos W."/>
            <person name="He G."/>
            <person name="LaButti K."/>
            <person name="Lipzen A."/>
            <person name="Ng V."/>
            <person name="Riley R."/>
            <person name="Sandor L."/>
            <person name="Barry K."/>
            <person name="Martinez A.T."/>
            <person name="Xiao Y."/>
            <person name="Gibbons J.G."/>
            <person name="Terashima K."/>
            <person name="Grigoriev I.V."/>
            <person name="Hibbett D."/>
        </authorList>
    </citation>
    <scope>NUCLEOTIDE SEQUENCE</scope>
    <source>
        <strain evidence="3">Sp2 HRB7682 ss15</strain>
    </source>
</reference>
<comment type="caution">
    <text evidence="3">The sequence shown here is derived from an EMBL/GenBank/DDBJ whole genome shotgun (WGS) entry which is preliminary data.</text>
</comment>
<feature type="compositionally biased region" description="Acidic residues" evidence="1">
    <location>
        <begin position="863"/>
        <end position="874"/>
    </location>
</feature>
<feature type="compositionally biased region" description="Polar residues" evidence="1">
    <location>
        <begin position="950"/>
        <end position="970"/>
    </location>
</feature>
<feature type="compositionally biased region" description="Low complexity" evidence="1">
    <location>
        <begin position="255"/>
        <end position="289"/>
    </location>
</feature>
<feature type="domain" description="CBM21" evidence="2">
    <location>
        <begin position="601"/>
        <end position="752"/>
    </location>
</feature>
<dbReference type="GO" id="GO:0000164">
    <property type="term" value="C:protein phosphatase type 1 complex"/>
    <property type="evidence" value="ECO:0007669"/>
    <property type="project" value="TreeGrafter"/>
</dbReference>
<feature type="region of interest" description="Disordered" evidence="1">
    <location>
        <begin position="185"/>
        <end position="207"/>
    </location>
</feature>
<feature type="region of interest" description="Disordered" evidence="1">
    <location>
        <begin position="419"/>
        <end position="456"/>
    </location>
</feature>
<feature type="region of interest" description="Disordered" evidence="1">
    <location>
        <begin position="249"/>
        <end position="289"/>
    </location>
</feature>
<dbReference type="GO" id="GO:0008157">
    <property type="term" value="F:protein phosphatase 1 binding"/>
    <property type="evidence" value="ECO:0007669"/>
    <property type="project" value="TreeGrafter"/>
</dbReference>
<feature type="compositionally biased region" description="Basic residues" evidence="1">
    <location>
        <begin position="1169"/>
        <end position="1178"/>
    </location>
</feature>
<organism evidence="3 4">
    <name type="scientific">Lentinula lateritia</name>
    <dbReference type="NCBI Taxonomy" id="40482"/>
    <lineage>
        <taxon>Eukaryota</taxon>
        <taxon>Fungi</taxon>
        <taxon>Dikarya</taxon>
        <taxon>Basidiomycota</taxon>
        <taxon>Agaricomycotina</taxon>
        <taxon>Agaricomycetes</taxon>
        <taxon>Agaricomycetidae</taxon>
        <taxon>Agaricales</taxon>
        <taxon>Marasmiineae</taxon>
        <taxon>Omphalotaceae</taxon>
        <taxon>Lentinula</taxon>
    </lineage>
</organism>
<dbReference type="Gene3D" id="2.60.40.2440">
    <property type="entry name" value="Carbohydrate binding type-21 domain"/>
    <property type="match status" value="1"/>
</dbReference>
<dbReference type="EMBL" id="JANVFS010000028">
    <property type="protein sequence ID" value="KAJ4471723.1"/>
    <property type="molecule type" value="Genomic_DNA"/>
</dbReference>
<feature type="compositionally biased region" description="Polar residues" evidence="1">
    <location>
        <begin position="24"/>
        <end position="35"/>
    </location>
</feature>
<dbReference type="Proteomes" id="UP001150238">
    <property type="component" value="Unassembled WGS sequence"/>
</dbReference>
<feature type="region of interest" description="Disordered" evidence="1">
    <location>
        <begin position="851"/>
        <end position="881"/>
    </location>
</feature>
<evidence type="ECO:0000313" key="3">
    <source>
        <dbReference type="EMBL" id="KAJ4471723.1"/>
    </source>
</evidence>
<dbReference type="PROSITE" id="PS51159">
    <property type="entry name" value="CBM21"/>
    <property type="match status" value="1"/>
</dbReference>
<feature type="region of interest" description="Disordered" evidence="1">
    <location>
        <begin position="914"/>
        <end position="970"/>
    </location>
</feature>
<feature type="compositionally biased region" description="Polar residues" evidence="1">
    <location>
        <begin position="109"/>
        <end position="122"/>
    </location>
</feature>
<protein>
    <recommendedName>
        <fullName evidence="2">CBM21 domain-containing protein</fullName>
    </recommendedName>
</protein>
<feature type="compositionally biased region" description="Low complexity" evidence="1">
    <location>
        <begin position="190"/>
        <end position="204"/>
    </location>
</feature>
<feature type="compositionally biased region" description="Polar residues" evidence="1">
    <location>
        <begin position="64"/>
        <end position="85"/>
    </location>
</feature>
<proteinExistence type="predicted"/>
<dbReference type="PANTHER" id="PTHR12307">
    <property type="entry name" value="PROTEIN PHOSPHATASE 1 REGULATORY SUBUNIT"/>
    <property type="match status" value="1"/>
</dbReference>
<feature type="region of interest" description="Disordered" evidence="1">
    <location>
        <begin position="1153"/>
        <end position="1178"/>
    </location>
</feature>
<dbReference type="PANTHER" id="PTHR12307:SF36">
    <property type="entry name" value="GLYCOGEN-BINDING SUBUNIT 76A"/>
    <property type="match status" value="1"/>
</dbReference>
<gene>
    <name evidence="3" type="ORF">C8J55DRAFT_563405</name>
</gene>
<feature type="compositionally biased region" description="Low complexity" evidence="1">
    <location>
        <begin position="1155"/>
        <end position="1164"/>
    </location>
</feature>
<feature type="compositionally biased region" description="Low complexity" evidence="1">
    <location>
        <begin position="51"/>
        <end position="63"/>
    </location>
</feature>
<name>A0A9W9A0S3_9AGAR</name>
<feature type="region of interest" description="Disordered" evidence="1">
    <location>
        <begin position="1"/>
        <end position="151"/>
    </location>
</feature>